<dbReference type="InterPro" id="IPR008753">
    <property type="entry name" value="Peptidase_M13_N"/>
</dbReference>
<keyword evidence="6" id="KW-0862">Zinc</keyword>
<evidence type="ECO:0000256" key="6">
    <source>
        <dbReference type="ARBA" id="ARBA00022833"/>
    </source>
</evidence>
<comment type="similarity">
    <text evidence="2">Belongs to the peptidase M13 family.</text>
</comment>
<name>A0A0N4W5H8_HAEPC</name>
<dbReference type="SUPFAM" id="SSF55486">
    <property type="entry name" value="Metalloproteases ('zincins'), catalytic domain"/>
    <property type="match status" value="1"/>
</dbReference>
<evidence type="ECO:0000313" key="11">
    <source>
        <dbReference type="Proteomes" id="UP000268014"/>
    </source>
</evidence>
<protein>
    <submittedName>
        <fullName evidence="12">Peptidase_M13 domain-containing protein</fullName>
    </submittedName>
</protein>
<evidence type="ECO:0000313" key="10">
    <source>
        <dbReference type="EMBL" id="VDO25247.1"/>
    </source>
</evidence>
<dbReference type="PANTHER" id="PTHR11733:SF237">
    <property type="entry name" value="NEPRILYSIN-LIKE 4"/>
    <property type="match status" value="1"/>
</dbReference>
<keyword evidence="7" id="KW-0482">Metalloprotease</keyword>
<comment type="cofactor">
    <cofactor evidence="1">
        <name>Zn(2+)</name>
        <dbReference type="ChEBI" id="CHEBI:29105"/>
    </cofactor>
</comment>
<proteinExistence type="inferred from homology"/>
<dbReference type="EMBL" id="UZAF01016303">
    <property type="protein sequence ID" value="VDO25247.1"/>
    <property type="molecule type" value="Genomic_DNA"/>
</dbReference>
<evidence type="ECO:0000256" key="3">
    <source>
        <dbReference type="ARBA" id="ARBA00022670"/>
    </source>
</evidence>
<dbReference type="InterPro" id="IPR042089">
    <property type="entry name" value="Peptidase_M13_dom_2"/>
</dbReference>
<dbReference type="GO" id="GO:0016485">
    <property type="term" value="P:protein processing"/>
    <property type="evidence" value="ECO:0007669"/>
    <property type="project" value="TreeGrafter"/>
</dbReference>
<keyword evidence="11" id="KW-1185">Reference proteome</keyword>
<dbReference type="GO" id="GO:0005886">
    <property type="term" value="C:plasma membrane"/>
    <property type="evidence" value="ECO:0007669"/>
    <property type="project" value="TreeGrafter"/>
</dbReference>
<evidence type="ECO:0000256" key="4">
    <source>
        <dbReference type="ARBA" id="ARBA00022723"/>
    </source>
</evidence>
<dbReference type="Gene3D" id="3.40.390.10">
    <property type="entry name" value="Collagenase (Catalytic Domain)"/>
    <property type="match status" value="2"/>
</dbReference>
<reference evidence="10 11" key="2">
    <citation type="submission" date="2018-11" db="EMBL/GenBank/DDBJ databases">
        <authorList>
            <consortium name="Pathogen Informatics"/>
        </authorList>
    </citation>
    <scope>NUCLEOTIDE SEQUENCE [LARGE SCALE GENOMIC DNA]</scope>
    <source>
        <strain evidence="10 11">MHpl1</strain>
    </source>
</reference>
<evidence type="ECO:0000313" key="12">
    <source>
        <dbReference type="WBParaSite" id="HPLM_0000521901-mRNA-1"/>
    </source>
</evidence>
<dbReference type="PANTHER" id="PTHR11733">
    <property type="entry name" value="ZINC METALLOPROTEASE FAMILY M13 NEPRILYSIN-RELATED"/>
    <property type="match status" value="1"/>
</dbReference>
<dbReference type="Gene3D" id="1.10.1380.10">
    <property type="entry name" value="Neutral endopeptidase , domain2"/>
    <property type="match status" value="1"/>
</dbReference>
<dbReference type="GO" id="GO:0004222">
    <property type="term" value="F:metalloendopeptidase activity"/>
    <property type="evidence" value="ECO:0007669"/>
    <property type="project" value="InterPro"/>
</dbReference>
<evidence type="ECO:0000259" key="9">
    <source>
        <dbReference type="Pfam" id="PF05649"/>
    </source>
</evidence>
<evidence type="ECO:0000256" key="7">
    <source>
        <dbReference type="ARBA" id="ARBA00023049"/>
    </source>
</evidence>
<dbReference type="PROSITE" id="PS51885">
    <property type="entry name" value="NEPRILYSIN"/>
    <property type="match status" value="1"/>
</dbReference>
<dbReference type="InterPro" id="IPR000718">
    <property type="entry name" value="Peptidase_M13"/>
</dbReference>
<keyword evidence="3" id="KW-0645">Protease</keyword>
<dbReference type="OrthoDB" id="6475849at2759"/>
<dbReference type="InterPro" id="IPR024079">
    <property type="entry name" value="MetalloPept_cat_dom_sf"/>
</dbReference>
<evidence type="ECO:0000259" key="8">
    <source>
        <dbReference type="Pfam" id="PF01431"/>
    </source>
</evidence>
<keyword evidence="5" id="KW-0378">Hydrolase</keyword>
<dbReference type="PRINTS" id="PR00786">
    <property type="entry name" value="NEPRILYSIN"/>
</dbReference>
<dbReference type="InterPro" id="IPR018497">
    <property type="entry name" value="Peptidase_M13_C"/>
</dbReference>
<gene>
    <name evidence="10" type="ORF">HPLM_LOCUS5211</name>
</gene>
<dbReference type="OMA" id="NDWMDNA"/>
<feature type="domain" description="Peptidase M13 N-terminal" evidence="9">
    <location>
        <begin position="12"/>
        <end position="234"/>
    </location>
</feature>
<keyword evidence="4" id="KW-0479">Metal-binding</keyword>
<dbReference type="AlphaFoldDB" id="A0A0N4W5H8"/>
<dbReference type="Proteomes" id="UP000268014">
    <property type="component" value="Unassembled WGS sequence"/>
</dbReference>
<evidence type="ECO:0000256" key="5">
    <source>
        <dbReference type="ARBA" id="ARBA00022801"/>
    </source>
</evidence>
<feature type="domain" description="Peptidase M13 C-terminal" evidence="8">
    <location>
        <begin position="378"/>
        <end position="446"/>
    </location>
</feature>
<evidence type="ECO:0000256" key="1">
    <source>
        <dbReference type="ARBA" id="ARBA00001947"/>
    </source>
</evidence>
<evidence type="ECO:0000256" key="2">
    <source>
        <dbReference type="ARBA" id="ARBA00007357"/>
    </source>
</evidence>
<dbReference type="CDD" id="cd08662">
    <property type="entry name" value="M13"/>
    <property type="match status" value="1"/>
</dbReference>
<accession>A0A0N4W5H8</accession>
<sequence length="452" mass="52813">MRDVFESSEMFASKSVNALKLMYQKCMDKKELTKIGSKRLLQTIRRYGVWPMIDGDDKFQADYFDLTSLMIHVTGFREVDVFVAQKVTLDNKNVSRRLFQFDQADLGLGESTRDYYLDRVKHGKKIEAYRQLLIDKVRLINEYDNRTSNDAKIVKDVDEIIDFETEIAKIMVAEEDRRNSSEMYNLRRLSDFQKLMPVVNWTRYFHSVAPSSVLKYFEADPDVLIKQIDYIGRLQYATGAIYVSKAYDKASKNIALNMVSDLNEVFNEMLVENDWMDNATKNAAFEKANAMLRQIAYPDFILDSKKLDDYYRGFSVGETDSYSQMIEKLSRWRIECEFKRLIKPVDRTEYDFNPADVDAYYSHDFNSINDSLKDYFSEIPAAILQAPFFHPTFPRALNYGGIGVAIGHEITHGFDDHGRQFDSDGNLRDWWDADVKKKFIERAQCARHWPEC</sequence>
<dbReference type="GO" id="GO:0046872">
    <property type="term" value="F:metal ion binding"/>
    <property type="evidence" value="ECO:0007669"/>
    <property type="project" value="UniProtKB-KW"/>
</dbReference>
<reference evidence="12" key="1">
    <citation type="submission" date="2017-02" db="UniProtKB">
        <authorList>
            <consortium name="WormBaseParasite"/>
        </authorList>
    </citation>
    <scope>IDENTIFICATION</scope>
</reference>
<dbReference type="WBParaSite" id="HPLM_0000521901-mRNA-1">
    <property type="protein sequence ID" value="HPLM_0000521901-mRNA-1"/>
    <property type="gene ID" value="HPLM_0000521901"/>
</dbReference>
<dbReference type="Pfam" id="PF05649">
    <property type="entry name" value="Peptidase_M13_N"/>
    <property type="match status" value="1"/>
</dbReference>
<dbReference type="Pfam" id="PF01431">
    <property type="entry name" value="Peptidase_M13"/>
    <property type="match status" value="1"/>
</dbReference>
<organism evidence="12">
    <name type="scientific">Haemonchus placei</name>
    <name type="common">Barber's pole worm</name>
    <dbReference type="NCBI Taxonomy" id="6290"/>
    <lineage>
        <taxon>Eukaryota</taxon>
        <taxon>Metazoa</taxon>
        <taxon>Ecdysozoa</taxon>
        <taxon>Nematoda</taxon>
        <taxon>Chromadorea</taxon>
        <taxon>Rhabditida</taxon>
        <taxon>Rhabditina</taxon>
        <taxon>Rhabditomorpha</taxon>
        <taxon>Strongyloidea</taxon>
        <taxon>Trichostrongylidae</taxon>
        <taxon>Haemonchus</taxon>
    </lineage>
</organism>